<evidence type="ECO:0000313" key="1">
    <source>
        <dbReference type="EMBL" id="CAB5194552.1"/>
    </source>
</evidence>
<organism evidence="1">
    <name type="scientific">uncultured Caudovirales phage</name>
    <dbReference type="NCBI Taxonomy" id="2100421"/>
    <lineage>
        <taxon>Viruses</taxon>
        <taxon>Duplodnaviria</taxon>
        <taxon>Heunggongvirae</taxon>
        <taxon>Uroviricota</taxon>
        <taxon>Caudoviricetes</taxon>
        <taxon>Peduoviridae</taxon>
        <taxon>Maltschvirus</taxon>
        <taxon>Maltschvirus maltsch</taxon>
    </lineage>
</organism>
<name>A0A6J7WE55_9CAUD</name>
<accession>A0A6J7WE55</accession>
<proteinExistence type="predicted"/>
<protein>
    <submittedName>
        <fullName evidence="1">Uncharacterized protein</fullName>
    </submittedName>
</protein>
<reference evidence="1" key="1">
    <citation type="submission" date="2020-05" db="EMBL/GenBank/DDBJ databases">
        <authorList>
            <person name="Chiriac C."/>
            <person name="Salcher M."/>
            <person name="Ghai R."/>
            <person name="Kavagutti S V."/>
        </authorList>
    </citation>
    <scope>NUCLEOTIDE SEQUENCE</scope>
</reference>
<dbReference type="EMBL" id="LR798220">
    <property type="protein sequence ID" value="CAB5194552.1"/>
    <property type="molecule type" value="Genomic_DNA"/>
</dbReference>
<gene>
    <name evidence="1" type="ORF">UFOVP168_9</name>
</gene>
<sequence>MAGNYQIGAPSKEWMSAAPALAAALRSRAGKMVSLDTPQDQDAADVSADILAGFAPGVGTAQGFRDFERARREGDGLGMGLSGLAAFPFAGGIAKVANTARKAKKAAATGEQAVRALRGKKVGEEIISDWNWRPLEDVKNEVAIDKVPPYITDNYGEFMLDQAGRAASGSLTPRDLIKAYGVTRSSVNRGARSMSDDILHSANARPEGYFAEWLLTPAGKAFLDDAQHGRINEGAIQDIVQRFTPFGMAPTLGNDLRWGVNNLPQMSGDLTDAVTGDPAKWREFAQSLHGIGPSKSGFIASLLGRGDMPTFDARQIKLHTGEPSAAASKYQSRMNGAGGDAAVDRLAARQNQMGIEVPERYAPHSQHLMHHAVWDKVAGDMTTHDDVIRAMEKGNIDPTLLAVIGGGGTTAAAVAALRGQRQEQKP</sequence>